<evidence type="ECO:0000256" key="2">
    <source>
        <dbReference type="SAM" id="Phobius"/>
    </source>
</evidence>
<dbReference type="STRING" id="869209.Tresu_1440"/>
<dbReference type="GeneID" id="302998600"/>
<dbReference type="AlphaFoldDB" id="F2NS42"/>
<keyword evidence="1" id="KW-0175">Coiled coil</keyword>
<evidence type="ECO:0000313" key="3">
    <source>
        <dbReference type="EMBL" id="AEB14343.1"/>
    </source>
</evidence>
<dbReference type="HOGENOM" id="CLU_1414629_0_0_12"/>
<evidence type="ECO:0000313" key="4">
    <source>
        <dbReference type="Proteomes" id="UP000006852"/>
    </source>
</evidence>
<reference evidence="4" key="2">
    <citation type="submission" date="2011-04" db="EMBL/GenBank/DDBJ databases">
        <title>The complete genome of chromosome of Treponema succinifaciens DSM 2489.</title>
        <authorList>
            <person name="Lucas S."/>
            <person name="Copeland A."/>
            <person name="Lapidus A."/>
            <person name="Bruce D."/>
            <person name="Goodwin L."/>
            <person name="Pitluck S."/>
            <person name="Peters L."/>
            <person name="Kyrpides N."/>
            <person name="Mavromatis K."/>
            <person name="Ivanova N."/>
            <person name="Ovchinnikova G."/>
            <person name="Teshima H."/>
            <person name="Detter J.C."/>
            <person name="Tapia R."/>
            <person name="Han C."/>
            <person name="Land M."/>
            <person name="Hauser L."/>
            <person name="Markowitz V."/>
            <person name="Cheng J.-F."/>
            <person name="Hugenholtz P."/>
            <person name="Woyke T."/>
            <person name="Wu D."/>
            <person name="Gronow S."/>
            <person name="Wellnitz S."/>
            <person name="Brambilla E."/>
            <person name="Klenk H.-P."/>
            <person name="Eisen J.A."/>
        </authorList>
    </citation>
    <scope>NUCLEOTIDE SEQUENCE [LARGE SCALE GENOMIC DNA]</scope>
    <source>
        <strain evidence="4">ATCC 33096 / DSM 2489 / 6091</strain>
    </source>
</reference>
<organism evidence="3 4">
    <name type="scientific">Treponema succinifaciens (strain ATCC 33096 / DSM 2489 / 6091)</name>
    <dbReference type="NCBI Taxonomy" id="869209"/>
    <lineage>
        <taxon>Bacteria</taxon>
        <taxon>Pseudomonadati</taxon>
        <taxon>Spirochaetota</taxon>
        <taxon>Spirochaetia</taxon>
        <taxon>Spirochaetales</taxon>
        <taxon>Treponemataceae</taxon>
        <taxon>Treponema</taxon>
    </lineage>
</organism>
<feature type="coiled-coil region" evidence="1">
    <location>
        <begin position="58"/>
        <end position="85"/>
    </location>
</feature>
<dbReference type="EMBL" id="CP002631">
    <property type="protein sequence ID" value="AEB14343.1"/>
    <property type="molecule type" value="Genomic_DNA"/>
</dbReference>
<evidence type="ECO:0000256" key="1">
    <source>
        <dbReference type="SAM" id="Coils"/>
    </source>
</evidence>
<keyword evidence="2" id="KW-1133">Transmembrane helix</keyword>
<reference evidence="3 4" key="1">
    <citation type="journal article" date="2011" name="Stand. Genomic Sci.">
        <title>Complete genome sequence of Treponema succinifaciens type strain (6091).</title>
        <authorList>
            <person name="Han C."/>
            <person name="Gronow S."/>
            <person name="Teshima H."/>
            <person name="Lapidus A."/>
            <person name="Nolan M."/>
            <person name="Lucas S."/>
            <person name="Hammon N."/>
            <person name="Deshpande S."/>
            <person name="Cheng J.F."/>
            <person name="Zeytun A."/>
            <person name="Tapia R."/>
            <person name="Goodwin L."/>
            <person name="Pitluck S."/>
            <person name="Liolios K."/>
            <person name="Pagani I."/>
            <person name="Ivanova N."/>
            <person name="Mavromatis K."/>
            <person name="Mikhailova N."/>
            <person name="Huntemann M."/>
            <person name="Pati A."/>
            <person name="Chen A."/>
            <person name="Palaniappan K."/>
            <person name="Land M."/>
            <person name="Hauser L."/>
            <person name="Brambilla E.M."/>
            <person name="Rohde M."/>
            <person name="Goker M."/>
            <person name="Woyke T."/>
            <person name="Bristow J."/>
            <person name="Eisen J.A."/>
            <person name="Markowitz V."/>
            <person name="Hugenholtz P."/>
            <person name="Kyrpides N.C."/>
            <person name="Klenk H.P."/>
            <person name="Detter J.C."/>
        </authorList>
    </citation>
    <scope>NUCLEOTIDE SEQUENCE [LARGE SCALE GENOMIC DNA]</scope>
    <source>
        <strain evidence="4">ATCC 33096 / DSM 2489 / 6091</strain>
    </source>
</reference>
<keyword evidence="2" id="KW-0472">Membrane</keyword>
<sequence>MPFALTIAVFIIFFNILMWVVFFKKFNAFFSTDKIIEETNEKAKEIIKSINFNAGRSIDLIEDKIKQLKAVSAEAERKIGMLKKELSLAESSKSFQKKLDSASKNSFMQGDLFFTEKAKNELGIKNLPRPEVEVRKIPVVEPELFMSENPIVPKKDFKVQVLELRALGIPAEEIARKTGRSIQEVKLVIEFS</sequence>
<keyword evidence="2" id="KW-0812">Transmembrane</keyword>
<protein>
    <submittedName>
        <fullName evidence="3">Uncharacterized protein</fullName>
    </submittedName>
</protein>
<dbReference type="KEGG" id="tsu:Tresu_1440"/>
<dbReference type="eggNOG" id="ENOG50314ZA">
    <property type="taxonomic scope" value="Bacteria"/>
</dbReference>
<accession>F2NS42</accession>
<keyword evidence="4" id="KW-1185">Reference proteome</keyword>
<proteinExistence type="predicted"/>
<feature type="transmembrane region" description="Helical" evidence="2">
    <location>
        <begin position="6"/>
        <end position="23"/>
    </location>
</feature>
<dbReference type="RefSeq" id="WP_013701625.1">
    <property type="nucleotide sequence ID" value="NC_015385.1"/>
</dbReference>
<dbReference type="Proteomes" id="UP000006852">
    <property type="component" value="Chromosome"/>
</dbReference>
<gene>
    <name evidence="3" type="ordered locus">Tresu_1440</name>
</gene>
<name>F2NS42_TRES6</name>